<evidence type="ECO:0000313" key="1">
    <source>
        <dbReference type="EMBL" id="AVQ31874.1"/>
    </source>
</evidence>
<organism evidence="1 2">
    <name type="scientific">Fusobacterium varium ATCC 27725</name>
    <dbReference type="NCBI Taxonomy" id="469618"/>
    <lineage>
        <taxon>Bacteria</taxon>
        <taxon>Fusobacteriati</taxon>
        <taxon>Fusobacteriota</taxon>
        <taxon>Fusobacteriia</taxon>
        <taxon>Fusobacteriales</taxon>
        <taxon>Fusobacteriaceae</taxon>
        <taxon>Fusobacterium</taxon>
    </lineage>
</organism>
<evidence type="ECO:0000313" key="2">
    <source>
        <dbReference type="Proteomes" id="UP000241238"/>
    </source>
</evidence>
<protein>
    <submittedName>
        <fullName evidence="1">Uncharacterized protein</fullName>
    </submittedName>
</protein>
<reference evidence="2" key="1">
    <citation type="journal article" date="2018" name="MSphere">
        <title>Fusobacterium Genomics Using MinION and Illumina Sequencing Enables Genome Completion and Correction.</title>
        <authorList>
            <person name="Todd S.M."/>
            <person name="Settlage R.E."/>
            <person name="Lahmers K.K."/>
            <person name="Slade D.J."/>
        </authorList>
    </citation>
    <scope>NUCLEOTIDE SEQUENCE [LARGE SCALE GENOMIC DNA]</scope>
    <source>
        <strain evidence="2">ATCC 27725</strain>
    </source>
</reference>
<gene>
    <name evidence="1" type="ORF">C4N18_11845</name>
</gene>
<proteinExistence type="predicted"/>
<name>A0ABN5JI12_FUSVA</name>
<dbReference type="Proteomes" id="UP000241238">
    <property type="component" value="Chromosome"/>
</dbReference>
<dbReference type="GeneID" id="77468688"/>
<dbReference type="EMBL" id="CP028103">
    <property type="protein sequence ID" value="AVQ31874.1"/>
    <property type="molecule type" value="Genomic_DNA"/>
</dbReference>
<accession>A0ABN5JI12</accession>
<sequence>MGFIIDVLNVITDIFYNRKEIKLKDKVLIMDFYKELLSSLPSLDCIITQADYLTTEYGLGGMTPAENRIGILKKRIEYGYEKDNEEWLEYLIKRHEKYMEYWKTYNNKIENLINDSTYNFMRAICSQNVINHYTTFRIAFYNEHNYCGPIIDTKLISELLFNVIVAVNYELRI</sequence>
<dbReference type="RefSeq" id="WP_005948243.1">
    <property type="nucleotide sequence ID" value="NZ_CP028103.1"/>
</dbReference>
<keyword evidence="2" id="KW-1185">Reference proteome</keyword>